<keyword evidence="3 6" id="KW-0812">Transmembrane</keyword>
<comment type="caution">
    <text evidence="7">The sequence shown here is derived from an EMBL/GenBank/DDBJ whole genome shotgun (WGS) entry which is preliminary data.</text>
</comment>
<feature type="transmembrane region" description="Helical" evidence="6">
    <location>
        <begin position="82"/>
        <end position="104"/>
    </location>
</feature>
<feature type="transmembrane region" description="Helical" evidence="6">
    <location>
        <begin position="57"/>
        <end position="76"/>
    </location>
</feature>
<evidence type="ECO:0000256" key="4">
    <source>
        <dbReference type="ARBA" id="ARBA00022989"/>
    </source>
</evidence>
<gene>
    <name evidence="7" type="ORF">WT27_09895</name>
</gene>
<protein>
    <submittedName>
        <fullName evidence="7">Holin</fullName>
    </submittedName>
</protein>
<evidence type="ECO:0000256" key="2">
    <source>
        <dbReference type="ARBA" id="ARBA00022475"/>
    </source>
</evidence>
<sequence length="122" mass="13054">MLSAMSTLLASQFVGELLAQLTGAPIPGPLVGMLLLLGILIWKGGPSPDLERFGDDLLSWLAMLFVPAATGLMTAFDQLTTDWWRIAAAILISTLLGLATTGWIMERLSKTLAAETETEHDA</sequence>
<evidence type="ECO:0000313" key="8">
    <source>
        <dbReference type="Proteomes" id="UP000062317"/>
    </source>
</evidence>
<dbReference type="PANTHER" id="PTHR33931">
    <property type="entry name" value="HOLIN-LIKE PROTEIN CIDA-RELATED"/>
    <property type="match status" value="1"/>
</dbReference>
<keyword evidence="4 6" id="KW-1133">Transmembrane helix</keyword>
<evidence type="ECO:0000256" key="1">
    <source>
        <dbReference type="ARBA" id="ARBA00004651"/>
    </source>
</evidence>
<dbReference type="InterPro" id="IPR005538">
    <property type="entry name" value="LrgA/CidA"/>
</dbReference>
<evidence type="ECO:0000256" key="6">
    <source>
        <dbReference type="SAM" id="Phobius"/>
    </source>
</evidence>
<name>A0A105V9Z5_9BURK</name>
<feature type="transmembrane region" description="Helical" evidence="6">
    <location>
        <begin position="29"/>
        <end position="45"/>
    </location>
</feature>
<accession>A0A105V9Z5</accession>
<dbReference type="Proteomes" id="UP000062317">
    <property type="component" value="Unassembled WGS sequence"/>
</dbReference>
<keyword evidence="5 6" id="KW-0472">Membrane</keyword>
<reference evidence="7 8" key="1">
    <citation type="submission" date="2015-11" db="EMBL/GenBank/DDBJ databases">
        <title>Expanding the genomic diversity of Burkholderia species for the development of highly accurate diagnostics.</title>
        <authorList>
            <person name="Sahl J."/>
            <person name="Keim P."/>
            <person name="Wagner D."/>
        </authorList>
    </citation>
    <scope>NUCLEOTIDE SEQUENCE [LARGE SCALE GENOMIC DNA]</scope>
    <source>
        <strain evidence="7 8">MSMB1301WGS</strain>
    </source>
</reference>
<proteinExistence type="predicted"/>
<evidence type="ECO:0000256" key="3">
    <source>
        <dbReference type="ARBA" id="ARBA00022692"/>
    </source>
</evidence>
<evidence type="ECO:0000313" key="7">
    <source>
        <dbReference type="EMBL" id="KVV43464.1"/>
    </source>
</evidence>
<dbReference type="Pfam" id="PF03788">
    <property type="entry name" value="LrgA"/>
    <property type="match status" value="1"/>
</dbReference>
<keyword evidence="8" id="KW-1185">Reference proteome</keyword>
<evidence type="ECO:0000256" key="5">
    <source>
        <dbReference type="ARBA" id="ARBA00023136"/>
    </source>
</evidence>
<dbReference type="GO" id="GO:0005886">
    <property type="term" value="C:plasma membrane"/>
    <property type="evidence" value="ECO:0007669"/>
    <property type="project" value="UniProtKB-SubCell"/>
</dbReference>
<organism evidence="7 8">
    <name type="scientific">Burkholderia territorii</name>
    <dbReference type="NCBI Taxonomy" id="1503055"/>
    <lineage>
        <taxon>Bacteria</taxon>
        <taxon>Pseudomonadati</taxon>
        <taxon>Pseudomonadota</taxon>
        <taxon>Betaproteobacteria</taxon>
        <taxon>Burkholderiales</taxon>
        <taxon>Burkholderiaceae</taxon>
        <taxon>Burkholderia</taxon>
        <taxon>Burkholderia cepacia complex</taxon>
    </lineage>
</organism>
<dbReference type="PANTHER" id="PTHR33931:SF2">
    <property type="entry name" value="HOLIN-LIKE PROTEIN CIDA"/>
    <property type="match status" value="1"/>
</dbReference>
<dbReference type="EMBL" id="LPEQ01000100">
    <property type="protein sequence ID" value="KVV43464.1"/>
    <property type="molecule type" value="Genomic_DNA"/>
</dbReference>
<dbReference type="AlphaFoldDB" id="A0A105V9Z5"/>
<comment type="subcellular location">
    <subcellularLocation>
        <location evidence="1">Cell membrane</location>
        <topology evidence="1">Multi-pass membrane protein</topology>
    </subcellularLocation>
</comment>
<keyword evidence="2" id="KW-1003">Cell membrane</keyword>